<dbReference type="AlphaFoldDB" id="A0A9P7A7E1"/>
<sequence>MQLTDPPTLMRNFMALTLTMIQSMLAVPESMIDAFSYDAIKEGRWNEAWERMLSALTSFDEPYLDASVCSPLLHDIKPVNDDTECTSKDASITQTCMPESDHQEFTAVSAPHVNSGVQNQNASTLTDASCASASPLDADERIAFLSSPETSTTFQPLSRTNDMTGGPEAKPIESVPEQLCVDSHIVCEEDSETVGSHPFVCSCFICEEDRENETLLDLRLDGRNIVLDSLYPDIAPHIVITPPVSDADDFYTPHQNRVDPQWPCFLNVPRLSPHMFYHHCPLPSSHDESAVCDSKEFHSQSAALSDDLGVIRPKTPPHVFSHKRLLLAVEASSIERLVFRQIVDGLFRHLRKAVAFEASFSASAVCARFNTSRAASQLEQPFVWTDPAQPILLASRNFSGVSIIESDCPFRAPHIIITAAEPHDPWISWSNRVDDQDYEYLPVYPKRILTPPINSTPLPTASVIGPHHQSDPDDNGFVQPYSDYSRECHLIASLDESGCFLTPHEKGRTTYTDHAHSTPDVNEFTESERMSLGLSIIRCETPTPDSDDEDDLPPFDDWYLSVIERSKAIGA</sequence>
<proteinExistence type="predicted"/>
<evidence type="ECO:0000313" key="2">
    <source>
        <dbReference type="EMBL" id="KAG1783057.1"/>
    </source>
</evidence>
<dbReference type="EMBL" id="JABBWD010000002">
    <property type="protein sequence ID" value="KAG1783057.1"/>
    <property type="molecule type" value="Genomic_DNA"/>
</dbReference>
<keyword evidence="1" id="KW-0732">Signal</keyword>
<name>A0A9P7A7E1_9AGAM</name>
<evidence type="ECO:0000313" key="3">
    <source>
        <dbReference type="Proteomes" id="UP000714275"/>
    </source>
</evidence>
<dbReference type="Proteomes" id="UP000714275">
    <property type="component" value="Unassembled WGS sequence"/>
</dbReference>
<organism evidence="2 3">
    <name type="scientific">Suillus placidus</name>
    <dbReference type="NCBI Taxonomy" id="48579"/>
    <lineage>
        <taxon>Eukaryota</taxon>
        <taxon>Fungi</taxon>
        <taxon>Dikarya</taxon>
        <taxon>Basidiomycota</taxon>
        <taxon>Agaricomycotina</taxon>
        <taxon>Agaricomycetes</taxon>
        <taxon>Agaricomycetidae</taxon>
        <taxon>Boletales</taxon>
        <taxon>Suillineae</taxon>
        <taxon>Suillaceae</taxon>
        <taxon>Suillus</taxon>
    </lineage>
</organism>
<evidence type="ECO:0000256" key="1">
    <source>
        <dbReference type="SAM" id="SignalP"/>
    </source>
</evidence>
<comment type="caution">
    <text evidence="2">The sequence shown here is derived from an EMBL/GenBank/DDBJ whole genome shotgun (WGS) entry which is preliminary data.</text>
</comment>
<protein>
    <submittedName>
        <fullName evidence="2">Uncharacterized protein</fullName>
    </submittedName>
</protein>
<gene>
    <name evidence="2" type="ORF">EV702DRAFT_241664</name>
</gene>
<accession>A0A9P7A7E1</accession>
<feature type="signal peptide" evidence="1">
    <location>
        <begin position="1"/>
        <end position="26"/>
    </location>
</feature>
<dbReference type="OrthoDB" id="2649950at2759"/>
<feature type="chain" id="PRO_5040334632" evidence="1">
    <location>
        <begin position="27"/>
        <end position="571"/>
    </location>
</feature>
<keyword evidence="3" id="KW-1185">Reference proteome</keyword>
<reference evidence="2" key="1">
    <citation type="journal article" date="2020" name="New Phytol.">
        <title>Comparative genomics reveals dynamic genome evolution in host specialist ectomycorrhizal fungi.</title>
        <authorList>
            <person name="Lofgren L.A."/>
            <person name="Nguyen N.H."/>
            <person name="Vilgalys R."/>
            <person name="Ruytinx J."/>
            <person name="Liao H.L."/>
            <person name="Branco S."/>
            <person name="Kuo A."/>
            <person name="LaButti K."/>
            <person name="Lipzen A."/>
            <person name="Andreopoulos W."/>
            <person name="Pangilinan J."/>
            <person name="Riley R."/>
            <person name="Hundley H."/>
            <person name="Na H."/>
            <person name="Barry K."/>
            <person name="Grigoriev I.V."/>
            <person name="Stajich J.E."/>
            <person name="Kennedy P.G."/>
        </authorList>
    </citation>
    <scope>NUCLEOTIDE SEQUENCE</scope>
    <source>
        <strain evidence="2">DOB743</strain>
    </source>
</reference>